<dbReference type="RefSeq" id="WP_169745827.1">
    <property type="nucleotide sequence ID" value="NZ_AP023354.1"/>
</dbReference>
<dbReference type="InterPro" id="IPR043917">
    <property type="entry name" value="DUF5753"/>
</dbReference>
<protein>
    <submittedName>
        <fullName evidence="2">Transcriptional regulator</fullName>
    </submittedName>
</protein>
<dbReference type="KEGG" id="aser:Asera_24400"/>
<dbReference type="Gene3D" id="1.10.260.40">
    <property type="entry name" value="lambda repressor-like DNA-binding domains"/>
    <property type="match status" value="1"/>
</dbReference>
<dbReference type="GO" id="GO:0003677">
    <property type="term" value="F:DNA binding"/>
    <property type="evidence" value="ECO:0007669"/>
    <property type="project" value="InterPro"/>
</dbReference>
<evidence type="ECO:0000259" key="1">
    <source>
        <dbReference type="PROSITE" id="PS50943"/>
    </source>
</evidence>
<dbReference type="SMART" id="SM00530">
    <property type="entry name" value="HTH_XRE"/>
    <property type="match status" value="1"/>
</dbReference>
<dbReference type="Pfam" id="PF13560">
    <property type="entry name" value="HTH_31"/>
    <property type="match status" value="1"/>
</dbReference>
<dbReference type="EMBL" id="AP023354">
    <property type="protein sequence ID" value="BCJ28332.1"/>
    <property type="molecule type" value="Genomic_DNA"/>
</dbReference>
<organism evidence="2 3">
    <name type="scientific">Actinocatenispora sera</name>
    <dbReference type="NCBI Taxonomy" id="390989"/>
    <lineage>
        <taxon>Bacteria</taxon>
        <taxon>Bacillati</taxon>
        <taxon>Actinomycetota</taxon>
        <taxon>Actinomycetes</taxon>
        <taxon>Micromonosporales</taxon>
        <taxon>Micromonosporaceae</taxon>
        <taxon>Actinocatenispora</taxon>
    </lineage>
</organism>
<proteinExistence type="predicted"/>
<dbReference type="Pfam" id="PF19054">
    <property type="entry name" value="DUF5753"/>
    <property type="match status" value="1"/>
</dbReference>
<dbReference type="InterPro" id="IPR001387">
    <property type="entry name" value="Cro/C1-type_HTH"/>
</dbReference>
<dbReference type="AlphaFoldDB" id="A0A810L103"/>
<dbReference type="InterPro" id="IPR010982">
    <property type="entry name" value="Lambda_DNA-bd_dom_sf"/>
</dbReference>
<sequence length="335" mass="37356">MGHPAVSDKSILNLSPEIRKRRILIGESREAVADRPVGDETAHMVQRKNPTAKRRVVAAALKEFRERLGLKPAEVAKRVNHDASWLARIERAEIRAHPDAVTRLLDLYQVTGAQADAVLDLAASAGSRGWWHVYTRAMPEWFGKFIGLEGAASIIRNFENGVMPGLLQTEDYARAVMQAVPLPGQPTDIDRFVKLRMERQELLTAEQPPQLRFILDESVVRRPIGGPDVLRNQLERILDLTAEHLHIKVMILPFDAGAHAGVDGPFILLDFPAAPAGLPDTSDPRVVYIDNLVSALYLEESDQVMRYSAAWDSLCNQALSTNDSRELMRKLAEDL</sequence>
<evidence type="ECO:0000313" key="2">
    <source>
        <dbReference type="EMBL" id="BCJ28332.1"/>
    </source>
</evidence>
<dbReference type="CDD" id="cd00093">
    <property type="entry name" value="HTH_XRE"/>
    <property type="match status" value="1"/>
</dbReference>
<feature type="domain" description="HTH cro/C1-type" evidence="1">
    <location>
        <begin position="61"/>
        <end position="115"/>
    </location>
</feature>
<name>A0A810L103_9ACTN</name>
<accession>A0A810L103</accession>
<keyword evidence="3" id="KW-1185">Reference proteome</keyword>
<dbReference type="Proteomes" id="UP000680750">
    <property type="component" value="Chromosome"/>
</dbReference>
<evidence type="ECO:0000313" key="3">
    <source>
        <dbReference type="Proteomes" id="UP000680750"/>
    </source>
</evidence>
<dbReference type="SUPFAM" id="SSF47413">
    <property type="entry name" value="lambda repressor-like DNA-binding domains"/>
    <property type="match status" value="1"/>
</dbReference>
<reference evidence="2" key="1">
    <citation type="submission" date="2020-08" db="EMBL/GenBank/DDBJ databases">
        <title>Whole genome shotgun sequence of Actinocatenispora sera NBRC 101916.</title>
        <authorList>
            <person name="Komaki H."/>
            <person name="Tamura T."/>
        </authorList>
    </citation>
    <scope>NUCLEOTIDE SEQUENCE</scope>
    <source>
        <strain evidence="2">NBRC 101916</strain>
    </source>
</reference>
<gene>
    <name evidence="2" type="ORF">Asera_24400</name>
</gene>
<dbReference type="PROSITE" id="PS50943">
    <property type="entry name" value="HTH_CROC1"/>
    <property type="match status" value="1"/>
</dbReference>